<protein>
    <submittedName>
        <fullName evidence="6">LysR family transcriptional regulator</fullName>
    </submittedName>
</protein>
<keyword evidence="3" id="KW-0238">DNA-binding</keyword>
<dbReference type="InterPro" id="IPR036388">
    <property type="entry name" value="WH-like_DNA-bd_sf"/>
</dbReference>
<dbReference type="SUPFAM" id="SSF53850">
    <property type="entry name" value="Periplasmic binding protein-like II"/>
    <property type="match status" value="1"/>
</dbReference>
<evidence type="ECO:0000256" key="4">
    <source>
        <dbReference type="ARBA" id="ARBA00023163"/>
    </source>
</evidence>
<dbReference type="GO" id="GO:0006351">
    <property type="term" value="P:DNA-templated transcription"/>
    <property type="evidence" value="ECO:0007669"/>
    <property type="project" value="TreeGrafter"/>
</dbReference>
<evidence type="ECO:0000256" key="2">
    <source>
        <dbReference type="ARBA" id="ARBA00023015"/>
    </source>
</evidence>
<dbReference type="GO" id="GO:0003700">
    <property type="term" value="F:DNA-binding transcription factor activity"/>
    <property type="evidence" value="ECO:0007669"/>
    <property type="project" value="InterPro"/>
</dbReference>
<dbReference type="Pfam" id="PF00126">
    <property type="entry name" value="HTH_1"/>
    <property type="match status" value="1"/>
</dbReference>
<dbReference type="Gene3D" id="1.10.10.10">
    <property type="entry name" value="Winged helix-like DNA-binding domain superfamily/Winged helix DNA-binding domain"/>
    <property type="match status" value="1"/>
</dbReference>
<reference evidence="6 7" key="1">
    <citation type="submission" date="2019-09" db="EMBL/GenBank/DDBJ databases">
        <authorList>
            <person name="Depoorter E."/>
        </authorList>
    </citation>
    <scope>NUCLEOTIDE SEQUENCE [LARGE SCALE GENOMIC DNA]</scope>
    <source>
        <strain evidence="6">R-39750</strain>
    </source>
</reference>
<dbReference type="PANTHER" id="PTHR30537:SF3">
    <property type="entry name" value="TRANSCRIPTIONAL REGULATORY PROTEIN"/>
    <property type="match status" value="1"/>
</dbReference>
<evidence type="ECO:0000313" key="6">
    <source>
        <dbReference type="EMBL" id="VWC92317.1"/>
    </source>
</evidence>
<dbReference type="SUPFAM" id="SSF46785">
    <property type="entry name" value="Winged helix' DNA-binding domain"/>
    <property type="match status" value="1"/>
</dbReference>
<dbReference type="InterPro" id="IPR000847">
    <property type="entry name" value="LysR_HTH_N"/>
</dbReference>
<evidence type="ECO:0000256" key="3">
    <source>
        <dbReference type="ARBA" id="ARBA00023125"/>
    </source>
</evidence>
<dbReference type="EMBL" id="CABVQN010000007">
    <property type="protein sequence ID" value="VWC92317.1"/>
    <property type="molecule type" value="Genomic_DNA"/>
</dbReference>
<sequence length="300" mass="32110">MQKRTHAAIRWDDLRYFLAVARSGSYLAAGKALGVDRTTVSRRVDALEQSVGTQLFVLDDSGFQLTQAGRAVVSVAARMDEEADALAAVIERAGRGIEGTVRLAVSAALGDAFIADIVAFHQHNPFVSLEVSQVGDPLAVLAERRADLGICVSRDAPARVDSVALGEVEIAVYGPAGLPHADPHATWVGWSSDVPKAFTDWLKEYAPDDARVGTKVNSWEALKRAVLSGGGVAPLWCMLADREPGLARVFPDAVKHTLTLWLISHESAKRNAAQQAAWLFLGEQLRRVLNAGGDLNVATG</sequence>
<feature type="domain" description="HTH lysR-type" evidence="5">
    <location>
        <begin position="9"/>
        <end position="66"/>
    </location>
</feature>
<name>A0A6P2VZR1_BURL3</name>
<dbReference type="Pfam" id="PF03466">
    <property type="entry name" value="LysR_substrate"/>
    <property type="match status" value="1"/>
</dbReference>
<evidence type="ECO:0000259" key="5">
    <source>
        <dbReference type="PROSITE" id="PS50931"/>
    </source>
</evidence>
<dbReference type="PANTHER" id="PTHR30537">
    <property type="entry name" value="HTH-TYPE TRANSCRIPTIONAL REGULATOR"/>
    <property type="match status" value="1"/>
</dbReference>
<dbReference type="InterPro" id="IPR058163">
    <property type="entry name" value="LysR-type_TF_proteobact-type"/>
</dbReference>
<evidence type="ECO:0000256" key="1">
    <source>
        <dbReference type="ARBA" id="ARBA00009437"/>
    </source>
</evidence>
<keyword evidence="4" id="KW-0804">Transcription</keyword>
<dbReference type="InterPro" id="IPR005119">
    <property type="entry name" value="LysR_subst-bd"/>
</dbReference>
<evidence type="ECO:0000313" key="7">
    <source>
        <dbReference type="Proteomes" id="UP000494110"/>
    </source>
</evidence>
<organism evidence="6 7">
    <name type="scientific">Burkholderia lata (strain ATCC 17760 / DSM 23089 / LMG 22485 / NCIMB 9086 / R18194 / 383)</name>
    <dbReference type="NCBI Taxonomy" id="482957"/>
    <lineage>
        <taxon>Bacteria</taxon>
        <taxon>Pseudomonadati</taxon>
        <taxon>Pseudomonadota</taxon>
        <taxon>Betaproteobacteria</taxon>
        <taxon>Burkholderiales</taxon>
        <taxon>Burkholderiaceae</taxon>
        <taxon>Burkholderia</taxon>
        <taxon>Burkholderia cepacia complex</taxon>
    </lineage>
</organism>
<dbReference type="CDD" id="cd05466">
    <property type="entry name" value="PBP2_LTTR_substrate"/>
    <property type="match status" value="1"/>
</dbReference>
<dbReference type="RefSeq" id="WP_175011997.1">
    <property type="nucleotide sequence ID" value="NZ_CABVQN010000007.1"/>
</dbReference>
<dbReference type="AlphaFoldDB" id="A0A6P2VZR1"/>
<accession>A0A6P2VZR1</accession>
<keyword evidence="2" id="KW-0805">Transcription regulation</keyword>
<dbReference type="Gene3D" id="3.40.190.290">
    <property type="match status" value="1"/>
</dbReference>
<dbReference type="Proteomes" id="UP000494110">
    <property type="component" value="Unassembled WGS sequence"/>
</dbReference>
<dbReference type="PROSITE" id="PS50931">
    <property type="entry name" value="HTH_LYSR"/>
    <property type="match status" value="1"/>
</dbReference>
<gene>
    <name evidence="6" type="ORF">BLA39750_01981</name>
</gene>
<proteinExistence type="inferred from homology"/>
<dbReference type="InterPro" id="IPR036390">
    <property type="entry name" value="WH_DNA-bd_sf"/>
</dbReference>
<comment type="similarity">
    <text evidence="1">Belongs to the LysR transcriptional regulatory family.</text>
</comment>
<dbReference type="GO" id="GO:0043565">
    <property type="term" value="F:sequence-specific DNA binding"/>
    <property type="evidence" value="ECO:0007669"/>
    <property type="project" value="TreeGrafter"/>
</dbReference>